<dbReference type="EMBL" id="KK784926">
    <property type="protein sequence ID" value="KDO61228.1"/>
    <property type="molecule type" value="Genomic_DNA"/>
</dbReference>
<feature type="chain" id="PRO_5001636857" evidence="1">
    <location>
        <begin position="17"/>
        <end position="71"/>
    </location>
</feature>
<dbReference type="Proteomes" id="UP000027120">
    <property type="component" value="Unassembled WGS sequence"/>
</dbReference>
<sequence>MICCFFIFFFGFKICPRPSILDIQKDCPFFINIVHNILSGFKGTWGWLCSLHSSLKVLTCACDLITRGTVG</sequence>
<name>A0A067F1N6_CITSI</name>
<proteinExistence type="predicted"/>
<keyword evidence="3" id="KW-1185">Reference proteome</keyword>
<reference evidence="2 3" key="1">
    <citation type="submission" date="2014-04" db="EMBL/GenBank/DDBJ databases">
        <authorList>
            <consortium name="International Citrus Genome Consortium"/>
            <person name="Gmitter F."/>
            <person name="Chen C."/>
            <person name="Farmerie W."/>
            <person name="Harkins T."/>
            <person name="Desany B."/>
            <person name="Mohiuddin M."/>
            <person name="Kodira C."/>
            <person name="Borodovsky M."/>
            <person name="Lomsadze A."/>
            <person name="Burns P."/>
            <person name="Jenkins J."/>
            <person name="Prochnik S."/>
            <person name="Shu S."/>
            <person name="Chapman J."/>
            <person name="Pitluck S."/>
            <person name="Schmutz J."/>
            <person name="Rokhsar D."/>
        </authorList>
    </citation>
    <scope>NUCLEOTIDE SEQUENCE</scope>
</reference>
<dbReference type="AlphaFoldDB" id="A0A067F1N6"/>
<evidence type="ECO:0000313" key="3">
    <source>
        <dbReference type="Proteomes" id="UP000027120"/>
    </source>
</evidence>
<accession>A0A067F1N6</accession>
<feature type="signal peptide" evidence="1">
    <location>
        <begin position="1"/>
        <end position="16"/>
    </location>
</feature>
<gene>
    <name evidence="2" type="ORF">CISIN_1g039777mg</name>
</gene>
<keyword evidence="1" id="KW-0732">Signal</keyword>
<evidence type="ECO:0000256" key="1">
    <source>
        <dbReference type="SAM" id="SignalP"/>
    </source>
</evidence>
<protein>
    <submittedName>
        <fullName evidence="2">Uncharacterized protein</fullName>
    </submittedName>
</protein>
<organism evidence="2 3">
    <name type="scientific">Citrus sinensis</name>
    <name type="common">Sweet orange</name>
    <name type="synonym">Citrus aurantium var. sinensis</name>
    <dbReference type="NCBI Taxonomy" id="2711"/>
    <lineage>
        <taxon>Eukaryota</taxon>
        <taxon>Viridiplantae</taxon>
        <taxon>Streptophyta</taxon>
        <taxon>Embryophyta</taxon>
        <taxon>Tracheophyta</taxon>
        <taxon>Spermatophyta</taxon>
        <taxon>Magnoliopsida</taxon>
        <taxon>eudicotyledons</taxon>
        <taxon>Gunneridae</taxon>
        <taxon>Pentapetalae</taxon>
        <taxon>rosids</taxon>
        <taxon>malvids</taxon>
        <taxon>Sapindales</taxon>
        <taxon>Rutaceae</taxon>
        <taxon>Aurantioideae</taxon>
        <taxon>Citrus</taxon>
    </lineage>
</organism>
<evidence type="ECO:0000313" key="2">
    <source>
        <dbReference type="EMBL" id="KDO61228.1"/>
    </source>
</evidence>